<proteinExistence type="predicted"/>
<evidence type="ECO:0000256" key="1">
    <source>
        <dbReference type="SAM" id="Phobius"/>
    </source>
</evidence>
<dbReference type="Proteomes" id="UP001139179">
    <property type="component" value="Unassembled WGS sequence"/>
</dbReference>
<keyword evidence="1" id="KW-0812">Transmembrane</keyword>
<dbReference type="Pfam" id="PF24124">
    <property type="entry name" value="YphA"/>
    <property type="match status" value="1"/>
</dbReference>
<keyword evidence="3" id="KW-1185">Reference proteome</keyword>
<dbReference type="RefSeq" id="WP_251222415.1">
    <property type="nucleotide sequence ID" value="NZ_JAMBOL010000003.1"/>
</dbReference>
<evidence type="ECO:0000313" key="2">
    <source>
        <dbReference type="EMBL" id="MCM3713610.1"/>
    </source>
</evidence>
<sequence length="203" mass="23351">MDGVFIYWFGWLLWIVITFFQKKTTKRLVNAALLLLVLACLPLTFSVAGMSVSVVFAAMIAYVCWQMRSFSWRTIFFFLVVSWTIAAAYGAFRLMLIFDPVIELLDTRWMSAGIAFLLACLFVRHIPRSCLLAVSGLLQGEFVFHFVLQQFFHLQEVTGSLYFFDIVAITVFFYGILLTVKGVMRLVQEMTIRRPFSSLEKTS</sequence>
<keyword evidence="1" id="KW-0472">Membrane</keyword>
<comment type="caution">
    <text evidence="2">The sequence shown here is derived from an EMBL/GenBank/DDBJ whole genome shotgun (WGS) entry which is preliminary data.</text>
</comment>
<name>A0A9X2DPA8_9BACI</name>
<evidence type="ECO:0000313" key="3">
    <source>
        <dbReference type="Proteomes" id="UP001139179"/>
    </source>
</evidence>
<keyword evidence="1" id="KW-1133">Transmembrane helix</keyword>
<feature type="transmembrane region" description="Helical" evidence="1">
    <location>
        <begin position="130"/>
        <end position="148"/>
    </location>
</feature>
<protein>
    <submittedName>
        <fullName evidence="2">Uncharacterized protein</fullName>
    </submittedName>
</protein>
<dbReference type="InterPro" id="IPR014617">
    <property type="entry name" value="YphA_Bacsu"/>
</dbReference>
<dbReference type="PIRSF" id="PIRSF036710">
    <property type="entry name" value="YphA_Bacsu"/>
    <property type="match status" value="1"/>
</dbReference>
<accession>A0A9X2DPA8</accession>
<feature type="transmembrane region" description="Helical" evidence="1">
    <location>
        <begin position="107"/>
        <end position="123"/>
    </location>
</feature>
<feature type="transmembrane region" description="Helical" evidence="1">
    <location>
        <begin position="5"/>
        <end position="21"/>
    </location>
</feature>
<feature type="transmembrane region" description="Helical" evidence="1">
    <location>
        <begin position="75"/>
        <end position="95"/>
    </location>
</feature>
<organism evidence="2 3">
    <name type="scientific">Halalkalibacter oceani</name>
    <dbReference type="NCBI Taxonomy" id="1653776"/>
    <lineage>
        <taxon>Bacteria</taxon>
        <taxon>Bacillati</taxon>
        <taxon>Bacillota</taxon>
        <taxon>Bacilli</taxon>
        <taxon>Bacillales</taxon>
        <taxon>Bacillaceae</taxon>
        <taxon>Halalkalibacter</taxon>
    </lineage>
</organism>
<dbReference type="EMBL" id="JAMBOL010000003">
    <property type="protein sequence ID" value="MCM3713610.1"/>
    <property type="molecule type" value="Genomic_DNA"/>
</dbReference>
<feature type="transmembrane region" description="Helical" evidence="1">
    <location>
        <begin position="33"/>
        <end position="63"/>
    </location>
</feature>
<dbReference type="AlphaFoldDB" id="A0A9X2DPA8"/>
<feature type="transmembrane region" description="Helical" evidence="1">
    <location>
        <begin position="160"/>
        <end position="184"/>
    </location>
</feature>
<gene>
    <name evidence="2" type="ORF">M3202_05900</name>
</gene>
<reference evidence="2" key="1">
    <citation type="submission" date="2022-05" db="EMBL/GenBank/DDBJ databases">
        <title>Comparative Genomics of Spacecraft Associated Microbes.</title>
        <authorList>
            <person name="Tran M.T."/>
            <person name="Wright A."/>
            <person name="Seuylemezian A."/>
            <person name="Eisen J."/>
            <person name="Coil D."/>
        </authorList>
    </citation>
    <scope>NUCLEOTIDE SEQUENCE</scope>
    <source>
        <strain evidence="2">214.1.1</strain>
    </source>
</reference>